<feature type="signal peptide" evidence="2">
    <location>
        <begin position="1"/>
        <end position="23"/>
    </location>
</feature>
<gene>
    <name evidence="3" type="ORF">NM961_15325</name>
</gene>
<dbReference type="RefSeq" id="WP_255915282.1">
    <property type="nucleotide sequence ID" value="NZ_JANFQO010000014.1"/>
</dbReference>
<sequence length="477" mass="49160">MSHRRRRCALLALCFALAGPASAADGDPDPAFSGDGKAYAEWASPARRAQIATTSTGQVYVGATTLGTTGGDNFAVAKFTQAGALVAGFGFAGYRTVDFSIAGSPASNDQLLGLFPLSSGGVQLAGSANLDDDFNQYPALAQLTTNGDADTAIGTGGKRGYQNAAWPAATLLTSAAARQADGKLVFAGVCHSCPEASVHKVFLLRVAADGTPDSTFGSGGWALLQRAGTFPTSVTAMTVDAQGRIVVTGNVDEGSGAFAFLARTLANGNPDVGFSGSGWSIVNPQPSIASGTWTPAALAANPDGTVVFAMNWWHATEPQRSVLLRRTAAGALDYGFGGGFVELTRDAGSRIGALARRSDGRIVAAGWVYSAAAGTDFFAARVHADGTLDNTFDNNGVVRLPMHNGNNRADALTLDAGRPLIAGSLQEADPTHIGVLRLSSDLIFSDRFEERSAAQSHSGHSFPPAQGTPRLCRDSSK</sequence>
<feature type="chain" id="PRO_5045287566" description="Delta-60 repeat protein" evidence="2">
    <location>
        <begin position="24"/>
        <end position="477"/>
    </location>
</feature>
<keyword evidence="2" id="KW-0732">Signal</keyword>
<feature type="region of interest" description="Disordered" evidence="1">
    <location>
        <begin position="453"/>
        <end position="477"/>
    </location>
</feature>
<dbReference type="Gene3D" id="2.80.10.50">
    <property type="match status" value="2"/>
</dbReference>
<comment type="caution">
    <text evidence="3">The sequence shown here is derived from an EMBL/GenBank/DDBJ whole genome shotgun (WGS) entry which is preliminary data.</text>
</comment>
<evidence type="ECO:0000256" key="2">
    <source>
        <dbReference type="SAM" id="SignalP"/>
    </source>
</evidence>
<reference evidence="3" key="1">
    <citation type="submission" date="2022-07" db="EMBL/GenBank/DDBJ databases">
        <title>Tahibacter sp., a new gammaproteobacterium isolated from the silt sample collected at pig farm.</title>
        <authorList>
            <person name="Chen H."/>
        </authorList>
    </citation>
    <scope>NUCLEOTIDE SEQUENCE</scope>
    <source>
        <strain evidence="3">P2K</strain>
    </source>
</reference>
<evidence type="ECO:0000256" key="1">
    <source>
        <dbReference type="SAM" id="MobiDB-lite"/>
    </source>
</evidence>
<accession>A0ABT1QUX8</accession>
<protein>
    <recommendedName>
        <fullName evidence="5">Delta-60 repeat protein</fullName>
    </recommendedName>
</protein>
<evidence type="ECO:0000313" key="4">
    <source>
        <dbReference type="Proteomes" id="UP001165498"/>
    </source>
</evidence>
<dbReference type="EMBL" id="JANFQO010000014">
    <property type="protein sequence ID" value="MCQ4166092.1"/>
    <property type="molecule type" value="Genomic_DNA"/>
</dbReference>
<evidence type="ECO:0000313" key="3">
    <source>
        <dbReference type="EMBL" id="MCQ4166092.1"/>
    </source>
</evidence>
<dbReference type="InterPro" id="IPR013431">
    <property type="entry name" value="Delta_60_rpt"/>
</dbReference>
<keyword evidence="4" id="KW-1185">Reference proteome</keyword>
<dbReference type="Proteomes" id="UP001165498">
    <property type="component" value="Unassembled WGS sequence"/>
</dbReference>
<dbReference type="Pfam" id="PF17164">
    <property type="entry name" value="DUF5122"/>
    <property type="match status" value="2"/>
</dbReference>
<dbReference type="NCBIfam" id="TIGR02608">
    <property type="entry name" value="delta_60_rpt"/>
    <property type="match status" value="5"/>
</dbReference>
<evidence type="ECO:0008006" key="5">
    <source>
        <dbReference type="Google" id="ProtNLM"/>
    </source>
</evidence>
<proteinExistence type="predicted"/>
<name>A0ABT1QUX8_9GAMM</name>
<organism evidence="3 4">
    <name type="scientific">Tahibacter harae</name>
    <dbReference type="NCBI Taxonomy" id="2963937"/>
    <lineage>
        <taxon>Bacteria</taxon>
        <taxon>Pseudomonadati</taxon>
        <taxon>Pseudomonadota</taxon>
        <taxon>Gammaproteobacteria</taxon>
        <taxon>Lysobacterales</taxon>
        <taxon>Rhodanobacteraceae</taxon>
        <taxon>Tahibacter</taxon>
    </lineage>
</organism>